<feature type="domain" description="ASPIC/UnbV" evidence="2">
    <location>
        <begin position="525"/>
        <end position="592"/>
    </location>
</feature>
<dbReference type="InterPro" id="IPR011519">
    <property type="entry name" value="UnbV_ASPIC"/>
</dbReference>
<evidence type="ECO:0000313" key="3">
    <source>
        <dbReference type="EMBL" id="AUP80585.1"/>
    </source>
</evidence>
<dbReference type="SUPFAM" id="SSF69318">
    <property type="entry name" value="Integrin alpha N-terminal domain"/>
    <property type="match status" value="3"/>
</dbReference>
<dbReference type="PANTHER" id="PTHR16026:SF0">
    <property type="entry name" value="CARTILAGE ACIDIC PROTEIN 1"/>
    <property type="match status" value="1"/>
</dbReference>
<dbReference type="AlphaFoldDB" id="A0A2K9PU40"/>
<proteinExistence type="predicted"/>
<gene>
    <name evidence="3" type="ORF">C1H87_18455</name>
</gene>
<dbReference type="EMBL" id="CP025791">
    <property type="protein sequence ID" value="AUP80585.1"/>
    <property type="molecule type" value="Genomic_DNA"/>
</dbReference>
<dbReference type="InterPro" id="IPR013517">
    <property type="entry name" value="FG-GAP"/>
</dbReference>
<dbReference type="Gene3D" id="2.130.10.130">
    <property type="entry name" value="Integrin alpha, N-terminal"/>
    <property type="match status" value="4"/>
</dbReference>
<dbReference type="Proteomes" id="UP000235826">
    <property type="component" value="Chromosome"/>
</dbReference>
<dbReference type="RefSeq" id="WP_102757231.1">
    <property type="nucleotide sequence ID" value="NZ_CP025791.1"/>
</dbReference>
<evidence type="ECO:0000256" key="1">
    <source>
        <dbReference type="ARBA" id="ARBA00022729"/>
    </source>
</evidence>
<reference evidence="3 4" key="1">
    <citation type="submission" date="2018-01" db="EMBL/GenBank/DDBJ databases">
        <title>Complete genome sequence of Flavivirga eckloniae ECD14 isolated from seaweed Ecklonia cava.</title>
        <authorList>
            <person name="Lee J.H."/>
            <person name="Baik K.S."/>
            <person name="Seong C.N."/>
        </authorList>
    </citation>
    <scope>NUCLEOTIDE SEQUENCE [LARGE SCALE GENOMIC DNA]</scope>
    <source>
        <strain evidence="3 4">ECD14</strain>
    </source>
</reference>
<dbReference type="OrthoDB" id="9816120at2"/>
<dbReference type="PROSITE" id="PS51257">
    <property type="entry name" value="PROKAR_LIPOPROTEIN"/>
    <property type="match status" value="1"/>
</dbReference>
<dbReference type="InterPro" id="IPR027039">
    <property type="entry name" value="Crtac1"/>
</dbReference>
<dbReference type="KEGG" id="fek:C1H87_18455"/>
<keyword evidence="4" id="KW-1185">Reference proteome</keyword>
<dbReference type="Pfam" id="PF07593">
    <property type="entry name" value="UnbV_ASPIC"/>
    <property type="match status" value="1"/>
</dbReference>
<name>A0A2K9PU40_9FLAO</name>
<evidence type="ECO:0000313" key="4">
    <source>
        <dbReference type="Proteomes" id="UP000235826"/>
    </source>
</evidence>
<sequence length="1100" mass="124255">MLKYTTILLLVILAVSCSKQKTEPISNDSLFSLIKSEKTNITFNNRISENMNNFFGVYNYAYNGGGVAVGDINNDGLPDIYFTGNQVEDHLYINKGNFTFENITKKSGIASKKSWHNGVVMADVNADGLLDIYICKGGWNEPEDLRGNLLYINQGDNTFKEEAEAYGLADKGFSMMATFFDVDNDNDLDMYLINRPKDFFLSYEQYINLKNQNNDNYRDKLYINNNGKFVNSSKEKGIEDNLGYGLGLAVSDINNDGYKDIFVSNDFYEHDYMYINNKGETLKNEVKTRTNHVAFYGMGVDIVDINNDGLEDIIELDMSPENYVRSKTNMATMNVEEYNFYLDQGLHNQYMHNVLLLNQGNGFFSDISQLSGISKTDWSWSCLGSDFDNDGYKDIFVTNGYKRDIWNRDASIKYKEYTQKGVNPNISKDQIIQEIVDFFPSNKLKNYIFKNKRNYKFENTSKKWGIDTPSFSNGAAYADLDNDGDLDLIINNIDDQAFIYKNNSENTSNNYLRIKFKGSKNNSFGLGNKITLFYNDSIQYQEFKTVRGYLSSVEPIAHFGLGKTQQIDSIQILWPDGKEHILNNITINQLLTINYTDAKKAENNTLPVSPILTEVTSEMFEQPFVHKENIYDDFKDQILIPHKLSQNGPCLAVGDINSDGLEDFYVGGAGNQSGQTYIQTVNGKFKVKKQPAFKNDSRHEDVGATFFDADGDNDLDLYVVSGGNEFEIHDPILQDRLYINNGKGQFNKSNNLPELNESGSAVVPLDFDADGDLDLFVGGRLIPKTYPYAPKSFLLENKEGKFTDVTNTIAPELSNIGMVTSAVWSDIDGNQTNELILVGEWMPITIFKLENKIFKNVTNQYGLENTNGWWNKIVASDIDKDGDTDFVVGNLGLNYKFSASKEKPFIVYANDFDQNGTNDIFLAKHYKDREVPIRGKQCTSQQMPRIGEKYKTYQEFAKADISQIIGDVNNKALKYEAKEFASIILKNKSGKLTIEKLPIQAQFSVINGITVEDFNQDGINDILIAGNKFEVEVETTRADASVGLLMLGTKTGTFKSLNYLESGFFAPYNVKDIQKIKLPNSKTAILTAINNNTTKIFSTN</sequence>
<protein>
    <recommendedName>
        <fullName evidence="2">ASPIC/UnbV domain-containing protein</fullName>
    </recommendedName>
</protein>
<dbReference type="InterPro" id="IPR028994">
    <property type="entry name" value="Integrin_alpha_N"/>
</dbReference>
<dbReference type="Pfam" id="PF13517">
    <property type="entry name" value="FG-GAP_3"/>
    <property type="match status" value="4"/>
</dbReference>
<dbReference type="PANTHER" id="PTHR16026">
    <property type="entry name" value="CARTILAGE ACIDIC PROTEIN 1"/>
    <property type="match status" value="1"/>
</dbReference>
<organism evidence="3 4">
    <name type="scientific">Flavivirga eckloniae</name>
    <dbReference type="NCBI Taxonomy" id="1803846"/>
    <lineage>
        <taxon>Bacteria</taxon>
        <taxon>Pseudomonadati</taxon>
        <taxon>Bacteroidota</taxon>
        <taxon>Flavobacteriia</taxon>
        <taxon>Flavobacteriales</taxon>
        <taxon>Flavobacteriaceae</taxon>
        <taxon>Flavivirga</taxon>
    </lineage>
</organism>
<keyword evidence="1" id="KW-0732">Signal</keyword>
<accession>A0A2K9PU40</accession>
<evidence type="ECO:0000259" key="2">
    <source>
        <dbReference type="Pfam" id="PF07593"/>
    </source>
</evidence>